<dbReference type="EMBL" id="JAEQNB010000009">
    <property type="protein sequence ID" value="MBL0389165.1"/>
    <property type="molecule type" value="Genomic_DNA"/>
</dbReference>
<evidence type="ECO:0000259" key="3">
    <source>
        <dbReference type="PROSITE" id="PS50857"/>
    </source>
</evidence>
<dbReference type="PROSITE" id="PS51257">
    <property type="entry name" value="PROKAR_LIPOPROTEIN"/>
    <property type="match status" value="1"/>
</dbReference>
<comment type="caution">
    <text evidence="4">The sequence shown here is derived from an EMBL/GenBank/DDBJ whole genome shotgun (WGS) entry which is preliminary data.</text>
</comment>
<dbReference type="InterPro" id="IPR002429">
    <property type="entry name" value="CcO_II-like_C"/>
</dbReference>
<gene>
    <name evidence="4" type="ORF">JJB07_21465</name>
</gene>
<evidence type="ECO:0000256" key="1">
    <source>
        <dbReference type="SAM" id="MobiDB-lite"/>
    </source>
</evidence>
<protein>
    <submittedName>
        <fullName evidence="4">Cupredoxin domain-containing protein</fullName>
    </submittedName>
</protein>
<keyword evidence="2" id="KW-0732">Signal</keyword>
<organism evidence="4 5">
    <name type="scientific">Tumebacillus amylolyticus</name>
    <dbReference type="NCBI Taxonomy" id="2801339"/>
    <lineage>
        <taxon>Bacteria</taxon>
        <taxon>Bacillati</taxon>
        <taxon>Bacillota</taxon>
        <taxon>Bacilli</taxon>
        <taxon>Bacillales</taxon>
        <taxon>Alicyclobacillaceae</taxon>
        <taxon>Tumebacillus</taxon>
    </lineage>
</organism>
<reference evidence="4 5" key="1">
    <citation type="submission" date="2021-01" db="EMBL/GenBank/DDBJ databases">
        <title>Tumebacillus sp. strain ITR2 16S ribosomal RNA gene Genome sequencing and assembly.</title>
        <authorList>
            <person name="Kang M."/>
        </authorList>
    </citation>
    <scope>NUCLEOTIDE SEQUENCE [LARGE SCALE GENOMIC DNA]</scope>
    <source>
        <strain evidence="4 5">ITR2</strain>
    </source>
</reference>
<dbReference type="RefSeq" id="WP_201638168.1">
    <property type="nucleotide sequence ID" value="NZ_JAEQNB010000009.1"/>
</dbReference>
<feature type="compositionally biased region" description="Low complexity" evidence="1">
    <location>
        <begin position="24"/>
        <end position="65"/>
    </location>
</feature>
<dbReference type="PROSITE" id="PS50857">
    <property type="entry name" value="COX2_CUA"/>
    <property type="match status" value="1"/>
</dbReference>
<evidence type="ECO:0000313" key="4">
    <source>
        <dbReference type="EMBL" id="MBL0389165.1"/>
    </source>
</evidence>
<dbReference type="Proteomes" id="UP000602284">
    <property type="component" value="Unassembled WGS sequence"/>
</dbReference>
<dbReference type="InterPro" id="IPR008972">
    <property type="entry name" value="Cupredoxin"/>
</dbReference>
<dbReference type="Gene3D" id="2.60.40.420">
    <property type="entry name" value="Cupredoxins - blue copper proteins"/>
    <property type="match status" value="1"/>
</dbReference>
<evidence type="ECO:0000313" key="5">
    <source>
        <dbReference type="Proteomes" id="UP000602284"/>
    </source>
</evidence>
<feature type="region of interest" description="Disordered" evidence="1">
    <location>
        <begin position="24"/>
        <end position="69"/>
    </location>
</feature>
<feature type="domain" description="Cytochrome oxidase subunit II copper A binding" evidence="3">
    <location>
        <begin position="67"/>
        <end position="160"/>
    </location>
</feature>
<dbReference type="Pfam" id="PF00116">
    <property type="entry name" value="COX2"/>
    <property type="match status" value="1"/>
</dbReference>
<name>A0ABS1JG09_9BACL</name>
<dbReference type="SUPFAM" id="SSF49503">
    <property type="entry name" value="Cupredoxins"/>
    <property type="match status" value="1"/>
</dbReference>
<accession>A0ABS1JG09</accession>
<evidence type="ECO:0000256" key="2">
    <source>
        <dbReference type="SAM" id="SignalP"/>
    </source>
</evidence>
<sequence>MKKFTLLAATSVVAFGMILAGCGSSSDSSSTASTSGSTSSSTSSTTTKDSSTTATTTTPATTTESTGDEQVIHVTAKNFAWTLDKTEVKVGKPVKLIVTASEGMHALSIDGTDVKDVHAMSGKEETATFTPTKAGDLDLKCTQMCGVGHGTMVTKLKVTE</sequence>
<keyword evidence="5" id="KW-1185">Reference proteome</keyword>
<proteinExistence type="predicted"/>
<feature type="signal peptide" evidence="2">
    <location>
        <begin position="1"/>
        <end position="20"/>
    </location>
</feature>
<feature type="chain" id="PRO_5046463434" evidence="2">
    <location>
        <begin position="21"/>
        <end position="160"/>
    </location>
</feature>